<evidence type="ECO:0000256" key="1">
    <source>
        <dbReference type="SAM" id="Phobius"/>
    </source>
</evidence>
<dbReference type="KEGG" id="gtl:EP073_00650"/>
<organism evidence="2 3">
    <name type="scientific">Geovibrio thiophilus</name>
    <dbReference type="NCBI Taxonomy" id="139438"/>
    <lineage>
        <taxon>Bacteria</taxon>
        <taxon>Pseudomonadati</taxon>
        <taxon>Deferribacterota</taxon>
        <taxon>Deferribacteres</taxon>
        <taxon>Deferribacterales</taxon>
        <taxon>Geovibrionaceae</taxon>
        <taxon>Geovibrio</taxon>
    </lineage>
</organism>
<dbReference type="EMBL" id="CP035108">
    <property type="protein sequence ID" value="QAR31961.1"/>
    <property type="molecule type" value="Genomic_DNA"/>
</dbReference>
<reference evidence="2 3" key="1">
    <citation type="submission" date="2019-01" db="EMBL/GenBank/DDBJ databases">
        <title>Geovibrio thiophilus DSM 11263, complete genome.</title>
        <authorList>
            <person name="Spring S."/>
            <person name="Bunk B."/>
            <person name="Sproer C."/>
        </authorList>
    </citation>
    <scope>NUCLEOTIDE SEQUENCE [LARGE SCALE GENOMIC DNA]</scope>
    <source>
        <strain evidence="2 3">DSM 11263</strain>
    </source>
</reference>
<feature type="transmembrane region" description="Helical" evidence="1">
    <location>
        <begin position="68"/>
        <end position="98"/>
    </location>
</feature>
<proteinExistence type="predicted"/>
<dbReference type="OrthoDB" id="9811308at2"/>
<keyword evidence="1" id="KW-0472">Membrane</keyword>
<keyword evidence="3" id="KW-1185">Reference proteome</keyword>
<sequence length="99" mass="10769">MSKLNIIILMALVTYIPRMLPMVFLKNMRLAPWLNRFLRFIPYASLGALIFPGALFSVTPPLAAAGGIITSAVLAFMGRSLIAVFASGVMAVYILLLII</sequence>
<dbReference type="InterPro" id="IPR008407">
    <property type="entry name" value="Brnchd-chn_aa_trnsp_AzlD"/>
</dbReference>
<accession>A0A410JV82</accession>
<feature type="transmembrane region" description="Helical" evidence="1">
    <location>
        <begin position="37"/>
        <end position="56"/>
    </location>
</feature>
<dbReference type="Proteomes" id="UP000287502">
    <property type="component" value="Chromosome"/>
</dbReference>
<feature type="transmembrane region" description="Helical" evidence="1">
    <location>
        <begin position="6"/>
        <end position="25"/>
    </location>
</feature>
<dbReference type="AlphaFoldDB" id="A0A410JV82"/>
<evidence type="ECO:0000313" key="3">
    <source>
        <dbReference type="Proteomes" id="UP000287502"/>
    </source>
</evidence>
<evidence type="ECO:0000313" key="2">
    <source>
        <dbReference type="EMBL" id="QAR31961.1"/>
    </source>
</evidence>
<protein>
    <submittedName>
        <fullName evidence="2">AzlD domain-containing protein</fullName>
    </submittedName>
</protein>
<dbReference type="Pfam" id="PF05437">
    <property type="entry name" value="AzlD"/>
    <property type="match status" value="1"/>
</dbReference>
<gene>
    <name evidence="2" type="ORF">EP073_00650</name>
</gene>
<keyword evidence="1" id="KW-0812">Transmembrane</keyword>
<dbReference type="RefSeq" id="WP_128465248.1">
    <property type="nucleotide sequence ID" value="NZ_CP035108.1"/>
</dbReference>
<name>A0A410JV82_9BACT</name>
<keyword evidence="1" id="KW-1133">Transmembrane helix</keyword>